<dbReference type="CDD" id="cd19608">
    <property type="entry name" value="GH113_mannanase-like"/>
    <property type="match status" value="1"/>
</dbReference>
<dbReference type="Gene3D" id="3.20.20.80">
    <property type="entry name" value="Glycosidases"/>
    <property type="match status" value="1"/>
</dbReference>
<sequence>MVASRMTIDDQQAKALKQLGSNYIAVMPYAFMPEKQGPELIFDTKRQWSGETLAGIESDVQMLQNQGLSVMIKPHIWVGSGAFTGTISMRSDKDWIRFEANYKAYILAFAKIAERHKVSLFCIGTELQEFVSQRSAFWCELIEEIRRIYSGKLTYAENWDTYEDVLFWDSLDFIGIDAYFPISEARTPTLKQVNLAWRGLAKGLKSFSDSYNTKILFTEYGYRSIDFSGREPWEFSKSTARFNEVAQLNLLKGLHESVWDENWFAGGFLWKWFPNFDSNSKRYQKRFTVQGKISETYLQSFGVD</sequence>
<proteinExistence type="predicted"/>
<dbReference type="EMBL" id="JAAIKD010000002">
    <property type="protein sequence ID" value="NEV93205.1"/>
    <property type="molecule type" value="Genomic_DNA"/>
</dbReference>
<evidence type="ECO:0000313" key="2">
    <source>
        <dbReference type="Proteomes" id="UP000478505"/>
    </source>
</evidence>
<comment type="caution">
    <text evidence="1">The sequence shown here is derived from an EMBL/GenBank/DDBJ whole genome shotgun (WGS) entry which is preliminary data.</text>
</comment>
<dbReference type="Pfam" id="PF22612">
    <property type="entry name" value="GH113"/>
    <property type="match status" value="1"/>
</dbReference>
<gene>
    <name evidence="1" type="ORF">G3567_03460</name>
</gene>
<dbReference type="InterPro" id="IPR055151">
    <property type="entry name" value="GH113"/>
</dbReference>
<accession>A0A6B3R348</accession>
<keyword evidence="2" id="KW-1185">Reference proteome</keyword>
<dbReference type="AlphaFoldDB" id="A0A6B3R348"/>
<dbReference type="GO" id="GO:0016787">
    <property type="term" value="F:hydrolase activity"/>
    <property type="evidence" value="ECO:0007669"/>
    <property type="project" value="UniProtKB-KW"/>
</dbReference>
<protein>
    <submittedName>
        <fullName evidence="1">Glycoside hydrolase</fullName>
    </submittedName>
</protein>
<name>A0A6B3R348_9FLAO</name>
<dbReference type="SUPFAM" id="SSF51445">
    <property type="entry name" value="(Trans)glycosidases"/>
    <property type="match status" value="1"/>
</dbReference>
<organism evidence="1 2">
    <name type="scientific">Psychroflexus aurantiacus</name>
    <dbReference type="NCBI Taxonomy" id="2709310"/>
    <lineage>
        <taxon>Bacteria</taxon>
        <taxon>Pseudomonadati</taxon>
        <taxon>Bacteroidota</taxon>
        <taxon>Flavobacteriia</taxon>
        <taxon>Flavobacteriales</taxon>
        <taxon>Flavobacteriaceae</taxon>
        <taxon>Psychroflexus</taxon>
    </lineage>
</organism>
<reference evidence="1 2" key="1">
    <citation type="submission" date="2020-02" db="EMBL/GenBank/DDBJ databases">
        <title>Flavobacteriaceae Psychroflexus bacterium YR1-1, complete genome.</title>
        <authorList>
            <person name="Li Y."/>
            <person name="Wu S."/>
        </authorList>
    </citation>
    <scope>NUCLEOTIDE SEQUENCE [LARGE SCALE GENOMIC DNA]</scope>
    <source>
        <strain evidence="1 2">YR1-1</strain>
    </source>
</reference>
<evidence type="ECO:0000313" key="1">
    <source>
        <dbReference type="EMBL" id="NEV93205.1"/>
    </source>
</evidence>
<dbReference type="InterPro" id="IPR017853">
    <property type="entry name" value="GH"/>
</dbReference>
<keyword evidence="1" id="KW-0378">Hydrolase</keyword>
<dbReference type="Proteomes" id="UP000478505">
    <property type="component" value="Unassembled WGS sequence"/>
</dbReference>